<dbReference type="GO" id="GO:0005886">
    <property type="term" value="C:plasma membrane"/>
    <property type="evidence" value="ECO:0007669"/>
    <property type="project" value="UniProtKB-SubCell"/>
</dbReference>
<dbReference type="Gene3D" id="2.30.30.60">
    <property type="match status" value="1"/>
</dbReference>
<dbReference type="OrthoDB" id="9809206at2"/>
<feature type="transmembrane region" description="Helical" evidence="7">
    <location>
        <begin position="327"/>
        <end position="353"/>
    </location>
</feature>
<dbReference type="RefSeq" id="WP_104419633.1">
    <property type="nucleotide sequence ID" value="NZ_PTJC01000006.1"/>
</dbReference>
<dbReference type="Pfam" id="PF21082">
    <property type="entry name" value="MS_channel_3rd"/>
    <property type="match status" value="1"/>
</dbReference>
<dbReference type="InterPro" id="IPR006685">
    <property type="entry name" value="MscS_channel_2nd"/>
</dbReference>
<name>A0A2S6I1Q8_9BACT</name>
<dbReference type="InterPro" id="IPR023408">
    <property type="entry name" value="MscS_beta-dom_sf"/>
</dbReference>
<keyword evidence="6 7" id="KW-0472">Membrane</keyword>
<evidence type="ECO:0000256" key="3">
    <source>
        <dbReference type="ARBA" id="ARBA00022475"/>
    </source>
</evidence>
<dbReference type="InterPro" id="IPR045275">
    <property type="entry name" value="MscS_archaea/bacteria_type"/>
</dbReference>
<evidence type="ECO:0000256" key="1">
    <source>
        <dbReference type="ARBA" id="ARBA00004651"/>
    </source>
</evidence>
<accession>A0A2S6I1Q8</accession>
<reference evidence="10 11" key="1">
    <citation type="submission" date="2018-02" db="EMBL/GenBank/DDBJ databases">
        <title>Genomic Encyclopedia of Archaeal and Bacterial Type Strains, Phase II (KMG-II): from individual species to whole genera.</title>
        <authorList>
            <person name="Goeker M."/>
        </authorList>
    </citation>
    <scope>NUCLEOTIDE SEQUENCE [LARGE SCALE GENOMIC DNA]</scope>
    <source>
        <strain evidence="10 11">DSM 29526</strain>
    </source>
</reference>
<organism evidence="10 11">
    <name type="scientific">Neolewinella xylanilytica</name>
    <dbReference type="NCBI Taxonomy" id="1514080"/>
    <lineage>
        <taxon>Bacteria</taxon>
        <taxon>Pseudomonadati</taxon>
        <taxon>Bacteroidota</taxon>
        <taxon>Saprospiria</taxon>
        <taxon>Saprospirales</taxon>
        <taxon>Lewinellaceae</taxon>
        <taxon>Neolewinella</taxon>
    </lineage>
</organism>
<dbReference type="AlphaFoldDB" id="A0A2S6I1Q8"/>
<keyword evidence="3" id="KW-1003">Cell membrane</keyword>
<evidence type="ECO:0000256" key="6">
    <source>
        <dbReference type="ARBA" id="ARBA00023136"/>
    </source>
</evidence>
<protein>
    <submittedName>
        <fullName evidence="10">Mechanosensitive ion channel-like protein</fullName>
    </submittedName>
</protein>
<evidence type="ECO:0000256" key="5">
    <source>
        <dbReference type="ARBA" id="ARBA00022989"/>
    </source>
</evidence>
<dbReference type="PANTHER" id="PTHR30221:SF18">
    <property type="entry name" value="SLL0590 PROTEIN"/>
    <property type="match status" value="1"/>
</dbReference>
<evidence type="ECO:0000313" key="10">
    <source>
        <dbReference type="EMBL" id="PPK85117.1"/>
    </source>
</evidence>
<dbReference type="InterPro" id="IPR010920">
    <property type="entry name" value="LSM_dom_sf"/>
</dbReference>
<comment type="caution">
    <text evidence="10">The sequence shown here is derived from an EMBL/GenBank/DDBJ whole genome shotgun (WGS) entry which is preliminary data.</text>
</comment>
<dbReference type="Proteomes" id="UP000237662">
    <property type="component" value="Unassembled WGS sequence"/>
</dbReference>
<dbReference type="Pfam" id="PF00924">
    <property type="entry name" value="MS_channel_2nd"/>
    <property type="match status" value="1"/>
</dbReference>
<feature type="transmembrane region" description="Helical" evidence="7">
    <location>
        <begin position="240"/>
        <end position="266"/>
    </location>
</feature>
<evidence type="ECO:0000256" key="7">
    <source>
        <dbReference type="SAM" id="Phobius"/>
    </source>
</evidence>
<comment type="similarity">
    <text evidence="2">Belongs to the MscS (TC 1.A.23) family.</text>
</comment>
<dbReference type="InterPro" id="IPR011066">
    <property type="entry name" value="MscS_channel_C_sf"/>
</dbReference>
<dbReference type="InterPro" id="IPR049278">
    <property type="entry name" value="MS_channel_C"/>
</dbReference>
<keyword evidence="5 7" id="KW-1133">Transmembrane helix</keyword>
<evidence type="ECO:0000313" key="11">
    <source>
        <dbReference type="Proteomes" id="UP000237662"/>
    </source>
</evidence>
<dbReference type="SUPFAM" id="SSF82689">
    <property type="entry name" value="Mechanosensitive channel protein MscS (YggB), C-terminal domain"/>
    <property type="match status" value="1"/>
</dbReference>
<evidence type="ECO:0000256" key="2">
    <source>
        <dbReference type="ARBA" id="ARBA00008017"/>
    </source>
</evidence>
<dbReference type="EMBL" id="PTJC01000006">
    <property type="protein sequence ID" value="PPK85117.1"/>
    <property type="molecule type" value="Genomic_DNA"/>
</dbReference>
<keyword evidence="11" id="KW-1185">Reference proteome</keyword>
<dbReference type="SUPFAM" id="SSF50182">
    <property type="entry name" value="Sm-like ribonucleoproteins"/>
    <property type="match status" value="1"/>
</dbReference>
<dbReference type="GO" id="GO:0008381">
    <property type="term" value="F:mechanosensitive monoatomic ion channel activity"/>
    <property type="evidence" value="ECO:0007669"/>
    <property type="project" value="InterPro"/>
</dbReference>
<keyword evidence="4 7" id="KW-0812">Transmembrane</keyword>
<feature type="domain" description="Mechanosensitive ion channel MscS C-terminal" evidence="9">
    <location>
        <begin position="418"/>
        <end position="498"/>
    </location>
</feature>
<dbReference type="Gene3D" id="3.30.70.100">
    <property type="match status" value="1"/>
</dbReference>
<feature type="transmembrane region" description="Helical" evidence="7">
    <location>
        <begin position="297"/>
        <end position="315"/>
    </location>
</feature>
<sequence length="523" mass="59203">MHLPRLLLIILVFLVVPLAGQQGRAPVVFAQDTLFHITTNMGTFTPEQRAEQVERNLQRLAKLPLREFDSLRVVMLEGEAQVVLRDDIINSISVREATASGRSLEALTEERLRVIREALIADFNDSSLRRILVDIALFTLALLFFLLVFWGVNKAFDFFRGGLRGLDDKLILSRNEWLRRFSLITPSMEKKLFLFLLRMTRYTVLIVFLYLYLPFLFSQLNYTRGFGEQLMEYVLQPLRFLYHGITGFLPSFLFIVIIIVASRYLIGGMRYIARQVGSGQVTFTNFYPDWAIPTFNLLRVMVIIFTLVIIFPYLPGAGTDAFQGISVFVGLLLSLGAAGIIGNVISGVILTYMRPFVIGDRVRINDVTGDVIGKSLLVTRIKTVRNEEVTIPNGILMNGGVMNYSSLTAQHGLILHTSLTIGYDVPWPQVHRLMIAAAERTALVDRDPAPFVLQKALNDWYVEYELNAYTHDSHRMARIYSDLHANLQDTFQEAGVEIMSPHYMALRDGNGTTIPGTVAKDRD</sequence>
<evidence type="ECO:0000259" key="9">
    <source>
        <dbReference type="Pfam" id="PF21082"/>
    </source>
</evidence>
<feature type="transmembrane region" description="Helical" evidence="7">
    <location>
        <begin position="192"/>
        <end position="213"/>
    </location>
</feature>
<evidence type="ECO:0000259" key="8">
    <source>
        <dbReference type="Pfam" id="PF00924"/>
    </source>
</evidence>
<feature type="transmembrane region" description="Helical" evidence="7">
    <location>
        <begin position="131"/>
        <end position="152"/>
    </location>
</feature>
<proteinExistence type="inferred from homology"/>
<dbReference type="PANTHER" id="PTHR30221">
    <property type="entry name" value="SMALL-CONDUCTANCE MECHANOSENSITIVE CHANNEL"/>
    <property type="match status" value="1"/>
</dbReference>
<gene>
    <name evidence="10" type="ORF">CLV84_2008</name>
</gene>
<comment type="subcellular location">
    <subcellularLocation>
        <location evidence="1">Cell membrane</location>
        <topology evidence="1">Multi-pass membrane protein</topology>
    </subcellularLocation>
</comment>
<evidence type="ECO:0000256" key="4">
    <source>
        <dbReference type="ARBA" id="ARBA00022692"/>
    </source>
</evidence>
<feature type="domain" description="Mechanosensitive ion channel MscS" evidence="8">
    <location>
        <begin position="340"/>
        <end position="405"/>
    </location>
</feature>